<name>A0A846XHN6_9NOCA</name>
<proteinExistence type="predicted"/>
<dbReference type="Pfam" id="PF09347">
    <property type="entry name" value="DUF1989"/>
    <property type="match status" value="1"/>
</dbReference>
<evidence type="ECO:0000259" key="1">
    <source>
        <dbReference type="Pfam" id="PF09347"/>
    </source>
</evidence>
<dbReference type="EMBL" id="JAAXOO010000004">
    <property type="protein sequence ID" value="NKY34997.1"/>
    <property type="molecule type" value="Genomic_DNA"/>
</dbReference>
<dbReference type="RefSeq" id="WP_068043659.1">
    <property type="nucleotide sequence ID" value="NZ_JAAXOO010000004.1"/>
</dbReference>
<keyword evidence="3" id="KW-1185">Reference proteome</keyword>
<evidence type="ECO:0000313" key="2">
    <source>
        <dbReference type="EMBL" id="NKY34997.1"/>
    </source>
</evidence>
<dbReference type="AlphaFoldDB" id="A0A846XHN6"/>
<feature type="domain" description="DUF1989" evidence="1">
    <location>
        <begin position="3"/>
        <end position="167"/>
    </location>
</feature>
<evidence type="ECO:0000313" key="3">
    <source>
        <dbReference type="Proteomes" id="UP000565715"/>
    </source>
</evidence>
<dbReference type="PANTHER" id="PTHR31527">
    <property type="entry name" value="RE64534P"/>
    <property type="match status" value="1"/>
</dbReference>
<reference evidence="2 3" key="1">
    <citation type="submission" date="2020-04" db="EMBL/GenBank/DDBJ databases">
        <title>MicrobeNet Type strains.</title>
        <authorList>
            <person name="Nicholson A.C."/>
        </authorList>
    </citation>
    <scope>NUCLEOTIDE SEQUENCE [LARGE SCALE GENOMIC DNA]</scope>
    <source>
        <strain evidence="2 3">DSM 45078</strain>
    </source>
</reference>
<comment type="caution">
    <text evidence="2">The sequence shown here is derived from an EMBL/GenBank/DDBJ whole genome shotgun (WGS) entry which is preliminary data.</text>
</comment>
<sequence length="199" mass="21416">MELAARTGTTVELAAGDELVVRNTHGGQVVDTWALSAENPMRVLSAPHTWMRHGRLAIRVGDNLVDNTRRPMLSMIEDSSPGDHDMLIPSCDLARYRQLGVEGYHDNCHDNFFEALAAAGFEAPQFVPQPLNLFMRVPIAADGAISIDSPLALPGDHVRLVALEDVVVVLSACPQDLAPTNGVGRTPTGVTYEVTGPRA</sequence>
<dbReference type="Proteomes" id="UP000565715">
    <property type="component" value="Unassembled WGS sequence"/>
</dbReference>
<protein>
    <submittedName>
        <fullName evidence="2">Urea carboxylase-associated family protein</fullName>
    </submittedName>
</protein>
<accession>A0A846XHN6</accession>
<gene>
    <name evidence="2" type="ORF">HGA13_18245</name>
</gene>
<organism evidence="2 3">
    <name type="scientific">Nocardia speluncae</name>
    <dbReference type="NCBI Taxonomy" id="419477"/>
    <lineage>
        <taxon>Bacteria</taxon>
        <taxon>Bacillati</taxon>
        <taxon>Actinomycetota</taxon>
        <taxon>Actinomycetes</taxon>
        <taxon>Mycobacteriales</taxon>
        <taxon>Nocardiaceae</taxon>
        <taxon>Nocardia</taxon>
    </lineage>
</organism>
<dbReference type="InterPro" id="IPR018959">
    <property type="entry name" value="DUF1989"/>
</dbReference>
<dbReference type="PANTHER" id="PTHR31527:SF0">
    <property type="entry name" value="RE64534P"/>
    <property type="match status" value="1"/>
</dbReference>